<reference evidence="10 11" key="1">
    <citation type="submission" date="2018-05" db="EMBL/GenBank/DDBJ databases">
        <title>Lujinxingia marina gen. nov. sp. nov., a new facultative anaerobic member of the class Deltaproteobacteria, and proposal of Lujinxingaceae fam. nov.</title>
        <authorList>
            <person name="Li C.-M."/>
        </authorList>
    </citation>
    <scope>NUCLEOTIDE SEQUENCE [LARGE SCALE GENOMIC DNA]</scope>
    <source>
        <strain evidence="10 11">B210</strain>
    </source>
</reference>
<comment type="similarity">
    <text evidence="8">Belongs to the metallo-dependent hydrolases superfamily. HutI family.</text>
</comment>
<comment type="caution">
    <text evidence="10">The sequence shown here is derived from an EMBL/GenBank/DDBJ whole genome shotgun (WGS) entry which is preliminary data.</text>
</comment>
<keyword evidence="6 8" id="KW-0862">Zinc</keyword>
<comment type="cofactor">
    <cofactor evidence="8">
        <name>Zn(2+)</name>
        <dbReference type="ChEBI" id="CHEBI:29105"/>
    </cofactor>
    <cofactor evidence="8">
        <name>Fe(3+)</name>
        <dbReference type="ChEBI" id="CHEBI:29034"/>
    </cofactor>
    <text evidence="8">Binds 1 zinc or iron ion per subunit.</text>
</comment>
<accession>A0A328CCI4</accession>
<gene>
    <name evidence="8" type="primary">hutI</name>
    <name evidence="10" type="ORF">DL240_06990</name>
</gene>
<dbReference type="GO" id="GO:0005506">
    <property type="term" value="F:iron ion binding"/>
    <property type="evidence" value="ECO:0007669"/>
    <property type="project" value="UniProtKB-UniRule"/>
</dbReference>
<dbReference type="SUPFAM" id="SSF51338">
    <property type="entry name" value="Composite domain of metallo-dependent hydrolases"/>
    <property type="match status" value="1"/>
</dbReference>
<dbReference type="Gene3D" id="2.30.40.10">
    <property type="entry name" value="Urease, subunit C, domain 1"/>
    <property type="match status" value="1"/>
</dbReference>
<feature type="binding site" evidence="8">
    <location>
        <position position="208"/>
    </location>
    <ligand>
        <name>4-imidazolone-5-propanoate</name>
        <dbReference type="ChEBI" id="CHEBI:77893"/>
    </ligand>
</feature>
<evidence type="ECO:0000313" key="11">
    <source>
        <dbReference type="Proteomes" id="UP000249169"/>
    </source>
</evidence>
<dbReference type="Proteomes" id="UP000249169">
    <property type="component" value="Unassembled WGS sequence"/>
</dbReference>
<keyword evidence="3 8" id="KW-0479">Metal-binding</keyword>
<organism evidence="10 11">
    <name type="scientific">Lujinxingia litoralis</name>
    <dbReference type="NCBI Taxonomy" id="2211119"/>
    <lineage>
        <taxon>Bacteria</taxon>
        <taxon>Deltaproteobacteria</taxon>
        <taxon>Bradymonadales</taxon>
        <taxon>Lujinxingiaceae</taxon>
        <taxon>Lujinxingia</taxon>
    </lineage>
</organism>
<feature type="binding site" evidence="8">
    <location>
        <position position="306"/>
    </location>
    <ligand>
        <name>Fe(3+)</name>
        <dbReference type="ChEBI" id="CHEBI:29034"/>
    </ligand>
</feature>
<feature type="binding site" evidence="8">
    <location>
        <position position="136"/>
    </location>
    <ligand>
        <name>Fe(3+)</name>
        <dbReference type="ChEBI" id="CHEBI:29034"/>
    </ligand>
</feature>
<feature type="binding site" evidence="8">
    <location>
        <position position="136"/>
    </location>
    <ligand>
        <name>Zn(2+)</name>
        <dbReference type="ChEBI" id="CHEBI:29105"/>
    </ligand>
</feature>
<keyword evidence="7 8" id="KW-0408">Iron</keyword>
<evidence type="ECO:0000256" key="1">
    <source>
        <dbReference type="ARBA" id="ARBA00012864"/>
    </source>
</evidence>
<feature type="domain" description="Amidohydrolase 3" evidence="9">
    <location>
        <begin position="172"/>
        <end position="470"/>
    </location>
</feature>
<protein>
    <recommendedName>
        <fullName evidence="1 8">Imidazolonepropionase</fullName>
        <ecNumber evidence="1 8">3.5.2.7</ecNumber>
    </recommendedName>
    <alternativeName>
        <fullName evidence="8">Imidazolone-5-propionate hydrolase</fullName>
    </alternativeName>
</protein>
<evidence type="ECO:0000313" key="10">
    <source>
        <dbReference type="EMBL" id="RAL23887.1"/>
    </source>
</evidence>
<feature type="binding site" evidence="8">
    <location>
        <position position="382"/>
    </location>
    <ligand>
        <name>Zn(2+)</name>
        <dbReference type="ChEBI" id="CHEBI:29105"/>
    </ligand>
</feature>
<feature type="binding site" evidence="8">
    <location>
        <position position="309"/>
    </location>
    <ligand>
        <name>4-imidazolone-5-propanoate</name>
        <dbReference type="ChEBI" id="CHEBI:77893"/>
    </ligand>
</feature>
<feature type="binding site" evidence="8">
    <location>
        <position position="145"/>
    </location>
    <ligand>
        <name>4-imidazolone-5-propanoate</name>
        <dbReference type="ChEBI" id="CHEBI:77893"/>
    </ligand>
</feature>
<dbReference type="GO" id="GO:0005737">
    <property type="term" value="C:cytoplasm"/>
    <property type="evidence" value="ECO:0007669"/>
    <property type="project" value="UniProtKB-SubCell"/>
</dbReference>
<evidence type="ECO:0000256" key="8">
    <source>
        <dbReference type="HAMAP-Rule" id="MF_00372"/>
    </source>
</evidence>
<evidence type="ECO:0000256" key="4">
    <source>
        <dbReference type="ARBA" id="ARBA00022801"/>
    </source>
</evidence>
<dbReference type="HAMAP" id="MF_00372">
    <property type="entry name" value="HutI"/>
    <property type="match status" value="1"/>
</dbReference>
<keyword evidence="2 8" id="KW-0963">Cytoplasm</keyword>
<comment type="function">
    <text evidence="8">Catalyzes the hydrolytic cleavage of the carbon-nitrogen bond in imidazolone-5-propanoate to yield N-formimidoyl-L-glutamate. It is the third step in the universal histidine degradation pathway.</text>
</comment>
<feature type="binding site" evidence="8">
    <location>
        <position position="138"/>
    </location>
    <ligand>
        <name>Zn(2+)</name>
        <dbReference type="ChEBI" id="CHEBI:29105"/>
    </ligand>
</feature>
<feature type="binding site" evidence="8">
    <location>
        <position position="138"/>
    </location>
    <ligand>
        <name>Fe(3+)</name>
        <dbReference type="ChEBI" id="CHEBI:29034"/>
    </ligand>
</feature>
<dbReference type="SUPFAM" id="SSF51556">
    <property type="entry name" value="Metallo-dependent hydrolases"/>
    <property type="match status" value="1"/>
</dbReference>
<feature type="binding site" evidence="8">
    <location>
        <position position="208"/>
    </location>
    <ligand>
        <name>N-formimidoyl-L-glutamate</name>
        <dbReference type="ChEBI" id="CHEBI:58928"/>
    </ligand>
</feature>
<dbReference type="NCBIfam" id="TIGR01224">
    <property type="entry name" value="hutI"/>
    <property type="match status" value="1"/>
</dbReference>
<dbReference type="InterPro" id="IPR011059">
    <property type="entry name" value="Metal-dep_hydrolase_composite"/>
</dbReference>
<evidence type="ECO:0000256" key="3">
    <source>
        <dbReference type="ARBA" id="ARBA00022723"/>
    </source>
</evidence>
<dbReference type="AlphaFoldDB" id="A0A328CCI4"/>
<feature type="binding site" evidence="8">
    <location>
        <position position="387"/>
    </location>
    <ligand>
        <name>4-imidazolone-5-propanoate</name>
        <dbReference type="ChEBI" id="CHEBI:77893"/>
    </ligand>
</feature>
<dbReference type="UniPathway" id="UPA00379">
    <property type="reaction ID" value="UER00551"/>
</dbReference>
<keyword evidence="11" id="KW-1185">Reference proteome</keyword>
<dbReference type="PANTHER" id="PTHR42752:SF1">
    <property type="entry name" value="IMIDAZOLONEPROPIONASE-RELATED"/>
    <property type="match status" value="1"/>
</dbReference>
<dbReference type="EMBL" id="QHKO01000002">
    <property type="protein sequence ID" value="RAL23887.1"/>
    <property type="molecule type" value="Genomic_DNA"/>
</dbReference>
<evidence type="ECO:0000256" key="2">
    <source>
        <dbReference type="ARBA" id="ARBA00022490"/>
    </source>
</evidence>
<evidence type="ECO:0000256" key="7">
    <source>
        <dbReference type="ARBA" id="ARBA00023004"/>
    </source>
</evidence>
<dbReference type="Pfam" id="PF07969">
    <property type="entry name" value="Amidohydro_3"/>
    <property type="match status" value="1"/>
</dbReference>
<comment type="subcellular location">
    <subcellularLocation>
        <location evidence="8">Cytoplasm</location>
    </subcellularLocation>
</comment>
<evidence type="ECO:0000256" key="6">
    <source>
        <dbReference type="ARBA" id="ARBA00022833"/>
    </source>
</evidence>
<dbReference type="FunFam" id="3.20.20.140:FF:000007">
    <property type="entry name" value="Imidazolonepropionase"/>
    <property type="match status" value="1"/>
</dbReference>
<dbReference type="InterPro" id="IPR032466">
    <property type="entry name" value="Metal_Hydrolase"/>
</dbReference>
<name>A0A328CCI4_9DELT</name>
<comment type="catalytic activity">
    <reaction evidence="8">
        <text>4-imidazolone-5-propanoate + H2O = N-formimidoyl-L-glutamate</text>
        <dbReference type="Rhea" id="RHEA:23660"/>
        <dbReference type="ChEBI" id="CHEBI:15377"/>
        <dbReference type="ChEBI" id="CHEBI:58928"/>
        <dbReference type="ChEBI" id="CHEBI:77893"/>
        <dbReference type="EC" id="3.5.2.7"/>
    </reaction>
</comment>
<sequence>MLRCLVVAASTLWCQTNECLKLPRGRVRGLSAINHREVALRSAVDMKSEGVNMGYIIRAQQLLTMPQDAAELASYGDGGEERDNSIVGLIEDGCVVVDGEKIAWVGRWDERPAKVRRDGVDVFETAVAMPGWIDCHTHAVFAGERSREFAWRNAGKPYVEILEEGGGILNTVDAVREASGQALAEELIRRAFLSVRQGVTTLEVKSGYGLTTADEIKSLKAVQRAQKDVPCELVGCFLGAHAVPREYRERREAYVELVCEEMIPQVARGGYAAYCDVFCDRGAFSAEEAERILRCGQEHGMVARIHADEITDAGGALVAAKVGASSADHLEFVSQEGIEAMAEAGVVGVLMPAVNLFLGTIDHLAPARSLLDAGCEVALATDFNPGSAMTQDLGTILMLGCTLYKLTPGEALRSITAGAAKALRREDIGSIRAGARADVACFDVPHYRYLTYHFGQTHAEAVIYRGNFVYWTEEADVEE</sequence>
<feature type="binding site" evidence="8">
    <location>
        <position position="306"/>
    </location>
    <ligand>
        <name>Zn(2+)</name>
        <dbReference type="ChEBI" id="CHEBI:29105"/>
    </ligand>
</feature>
<dbReference type="GO" id="GO:0008270">
    <property type="term" value="F:zinc ion binding"/>
    <property type="evidence" value="ECO:0007669"/>
    <property type="project" value="UniProtKB-UniRule"/>
</dbReference>
<dbReference type="GO" id="GO:0019557">
    <property type="term" value="P:L-histidine catabolic process to glutamate and formate"/>
    <property type="evidence" value="ECO:0007669"/>
    <property type="project" value="UniProtKB-UniPathway"/>
</dbReference>
<dbReference type="GO" id="GO:0050480">
    <property type="term" value="F:imidazolonepropionase activity"/>
    <property type="evidence" value="ECO:0007669"/>
    <property type="project" value="UniProtKB-UniRule"/>
</dbReference>
<dbReference type="InterPro" id="IPR013108">
    <property type="entry name" value="Amidohydro_3"/>
</dbReference>
<proteinExistence type="inferred from homology"/>
<evidence type="ECO:0000259" key="9">
    <source>
        <dbReference type="Pfam" id="PF07969"/>
    </source>
</evidence>
<evidence type="ECO:0000256" key="5">
    <source>
        <dbReference type="ARBA" id="ARBA00022808"/>
    </source>
</evidence>
<keyword evidence="5 8" id="KW-0369">Histidine metabolism</keyword>
<dbReference type="EC" id="3.5.2.7" evidence="1 8"/>
<dbReference type="Gene3D" id="3.20.20.140">
    <property type="entry name" value="Metal-dependent hydrolases"/>
    <property type="match status" value="1"/>
</dbReference>
<dbReference type="InterPro" id="IPR005920">
    <property type="entry name" value="HutI"/>
</dbReference>
<dbReference type="GO" id="GO:0019556">
    <property type="term" value="P:L-histidine catabolic process to glutamate and formamide"/>
    <property type="evidence" value="ECO:0007669"/>
    <property type="project" value="UniProtKB-UniRule"/>
</dbReference>
<feature type="binding site" evidence="8">
    <location>
        <position position="241"/>
    </location>
    <ligand>
        <name>4-imidazolone-5-propanoate</name>
        <dbReference type="ChEBI" id="CHEBI:77893"/>
    </ligand>
</feature>
<comment type="pathway">
    <text evidence="8">Amino-acid degradation; L-histidine degradation into L-glutamate; N-formimidoyl-L-glutamate from L-histidine: step 3/3.</text>
</comment>
<keyword evidence="4 8" id="KW-0378">Hydrolase</keyword>
<feature type="binding site" evidence="8">
    <location>
        <position position="386"/>
    </location>
    <ligand>
        <name>N-formimidoyl-L-glutamate</name>
        <dbReference type="ChEBI" id="CHEBI:58928"/>
    </ligand>
</feature>
<dbReference type="PANTHER" id="PTHR42752">
    <property type="entry name" value="IMIDAZOLONEPROPIONASE"/>
    <property type="match status" value="1"/>
</dbReference>
<feature type="binding site" evidence="8">
    <location>
        <position position="382"/>
    </location>
    <ligand>
        <name>Fe(3+)</name>
        <dbReference type="ChEBI" id="CHEBI:29034"/>
    </ligand>
</feature>
<feature type="binding site" evidence="8">
    <location>
        <position position="384"/>
    </location>
    <ligand>
        <name>N-formimidoyl-L-glutamate</name>
        <dbReference type="ChEBI" id="CHEBI:58928"/>
    </ligand>
</feature>